<protein>
    <submittedName>
        <fullName evidence="7">Similar to Saccharomyces cerevisiae YDR143C SAN1 Ubiquitin-protein ligase</fullName>
    </submittedName>
</protein>
<feature type="compositionally biased region" description="Low complexity" evidence="5">
    <location>
        <begin position="264"/>
        <end position="275"/>
    </location>
</feature>
<feature type="compositionally biased region" description="Polar residues" evidence="5">
    <location>
        <begin position="649"/>
        <end position="672"/>
    </location>
</feature>
<feature type="region of interest" description="Disordered" evidence="5">
    <location>
        <begin position="431"/>
        <end position="526"/>
    </location>
</feature>
<name>A0A1X7R4T2_9SACH</name>
<evidence type="ECO:0000313" key="7">
    <source>
        <dbReference type="EMBL" id="SMN20703.1"/>
    </source>
</evidence>
<evidence type="ECO:0000259" key="6">
    <source>
        <dbReference type="PROSITE" id="PS50089"/>
    </source>
</evidence>
<feature type="region of interest" description="Disordered" evidence="5">
    <location>
        <begin position="216"/>
        <end position="304"/>
    </location>
</feature>
<feature type="region of interest" description="Disordered" evidence="5">
    <location>
        <begin position="369"/>
        <end position="389"/>
    </location>
</feature>
<dbReference type="GO" id="GO:0061630">
    <property type="term" value="F:ubiquitin protein ligase activity"/>
    <property type="evidence" value="ECO:0007669"/>
    <property type="project" value="TreeGrafter"/>
</dbReference>
<dbReference type="Proteomes" id="UP000196158">
    <property type="component" value="Unassembled WGS sequence"/>
</dbReference>
<feature type="compositionally biased region" description="Low complexity" evidence="5">
    <location>
        <begin position="431"/>
        <end position="458"/>
    </location>
</feature>
<feature type="compositionally biased region" description="Low complexity" evidence="5">
    <location>
        <begin position="465"/>
        <end position="481"/>
    </location>
</feature>
<evidence type="ECO:0000313" key="8">
    <source>
        <dbReference type="Proteomes" id="UP000196158"/>
    </source>
</evidence>
<dbReference type="InterPro" id="IPR001841">
    <property type="entry name" value="Znf_RING"/>
</dbReference>
<feature type="compositionally biased region" description="Low complexity" evidence="5">
    <location>
        <begin position="77"/>
        <end position="106"/>
    </location>
</feature>
<evidence type="ECO:0000256" key="5">
    <source>
        <dbReference type="SAM" id="MobiDB-lite"/>
    </source>
</evidence>
<feature type="region of interest" description="Disordered" evidence="5">
    <location>
        <begin position="62"/>
        <end position="128"/>
    </location>
</feature>
<accession>A0A1X7R4T2</accession>
<evidence type="ECO:0000256" key="2">
    <source>
        <dbReference type="ARBA" id="ARBA00022771"/>
    </source>
</evidence>
<dbReference type="Gene3D" id="3.30.40.10">
    <property type="entry name" value="Zinc/RING finger domain, C3HC4 (zinc finger)"/>
    <property type="match status" value="1"/>
</dbReference>
<feature type="compositionally biased region" description="Polar residues" evidence="5">
    <location>
        <begin position="276"/>
        <end position="293"/>
    </location>
</feature>
<feature type="region of interest" description="Disordered" evidence="5">
    <location>
        <begin position="610"/>
        <end position="672"/>
    </location>
</feature>
<dbReference type="SUPFAM" id="SSF57850">
    <property type="entry name" value="RING/U-box"/>
    <property type="match status" value="1"/>
</dbReference>
<feature type="domain" description="RING-type" evidence="6">
    <location>
        <begin position="308"/>
        <end position="333"/>
    </location>
</feature>
<keyword evidence="8" id="KW-1185">Reference proteome</keyword>
<dbReference type="InterPro" id="IPR013083">
    <property type="entry name" value="Znf_RING/FYVE/PHD"/>
</dbReference>
<evidence type="ECO:0000256" key="4">
    <source>
        <dbReference type="PROSITE-ProRule" id="PRU00175"/>
    </source>
</evidence>
<evidence type="ECO:0000256" key="3">
    <source>
        <dbReference type="ARBA" id="ARBA00022833"/>
    </source>
</evidence>
<dbReference type="EMBL" id="FXLY01000006">
    <property type="protein sequence ID" value="SMN20703.1"/>
    <property type="molecule type" value="Genomic_DNA"/>
</dbReference>
<dbReference type="GO" id="GO:0005737">
    <property type="term" value="C:cytoplasm"/>
    <property type="evidence" value="ECO:0007669"/>
    <property type="project" value="TreeGrafter"/>
</dbReference>
<dbReference type="GO" id="GO:0016874">
    <property type="term" value="F:ligase activity"/>
    <property type="evidence" value="ECO:0007669"/>
    <property type="project" value="UniProtKB-KW"/>
</dbReference>
<dbReference type="SMART" id="SM00184">
    <property type="entry name" value="RING"/>
    <property type="match status" value="1"/>
</dbReference>
<feature type="compositionally biased region" description="Low complexity" evidence="5">
    <location>
        <begin position="374"/>
        <end position="389"/>
    </location>
</feature>
<dbReference type="STRING" id="1789683.A0A1X7R4T2"/>
<sequence length="672" mass="71575">MSGSNPSTNDGNGSGNDPAANNNDTNQNNSTTSNNGTTPATPHSNNITLSIQYTYLPIDGINGQPIPTTGTNSDRPSGTNGASTTTGSNVSHGVGTANTATTTRTTLPGQTPNIGGVPGGPLPGAQPGMLPTPAGAFVLSFRDIPSTTPQSRLESIVAITAELAMRRFQELHSRPKGIPKEEFEKLPILTIDEVKKLNNGKDMECSICYDPFVEEPKEDKTETENKNKGKRSRSSSNAEENHGEESAQINRIKRQRINADSNFAPTPASSTPTSAGNQTSTNTSASQEGNQVQTEEDEPTYLHSPVKLPCNHIFGRECIYKWSRNENSCPLCRHKIAELTPDQMQNQANTNNATMQEFERIRNLLYNPPEATETGDNQNAADDNTTTPATASAEFNFPLNGPNIIFLSPDDWNNVSNRAARTENVAGATPNATAIPTTASTSTATGTTSTIQTGTTNPLSNVQPGSNNTTTSTGANASRTGLRWIPISMRNLNPLTNDERTRSNPGPNGVASTSTTNNQEAPTSEEARYSGLRRLFHTMFNSAERAEANNATAATPSNTTTLPERNLPPELAGHIRNIHNALTGNTQTPANLFGTGVASYRGQNGVVSTFELGSHHTPNTPVSNNSVTNASTSSNSSSNPDTNNDETEQSQPQNQDNETNESSQSNDNNGNH</sequence>
<reference evidence="7 8" key="1">
    <citation type="submission" date="2017-04" db="EMBL/GenBank/DDBJ databases">
        <authorList>
            <person name="Afonso C.L."/>
            <person name="Miller P.J."/>
            <person name="Scott M.A."/>
            <person name="Spackman E."/>
            <person name="Goraichik I."/>
            <person name="Dimitrov K.M."/>
            <person name="Suarez D.L."/>
            <person name="Swayne D.E."/>
        </authorList>
    </citation>
    <scope>NUCLEOTIDE SEQUENCE [LARGE SCALE GENOMIC DNA]</scope>
</reference>
<feature type="region of interest" description="Disordered" evidence="5">
    <location>
        <begin position="1"/>
        <end position="45"/>
    </location>
</feature>
<evidence type="ECO:0000256" key="1">
    <source>
        <dbReference type="ARBA" id="ARBA00022723"/>
    </source>
</evidence>
<feature type="compositionally biased region" description="Low complexity" evidence="5">
    <location>
        <begin position="15"/>
        <end position="42"/>
    </location>
</feature>
<keyword evidence="3" id="KW-0862">Zinc</keyword>
<proteinExistence type="predicted"/>
<dbReference type="OrthoDB" id="8062037at2759"/>
<dbReference type="Pfam" id="PF13639">
    <property type="entry name" value="zf-RING_2"/>
    <property type="match status" value="1"/>
</dbReference>
<gene>
    <name evidence="7" type="ORF">KASA_0M00935G</name>
</gene>
<feature type="compositionally biased region" description="Basic and acidic residues" evidence="5">
    <location>
        <begin position="216"/>
        <end position="227"/>
    </location>
</feature>
<feature type="compositionally biased region" description="Polar residues" evidence="5">
    <location>
        <begin position="503"/>
        <end position="522"/>
    </location>
</feature>
<feature type="compositionally biased region" description="Polar residues" evidence="5">
    <location>
        <begin position="65"/>
        <end position="76"/>
    </location>
</feature>
<keyword evidence="2 4" id="KW-0863">Zinc-finger</keyword>
<dbReference type="PANTHER" id="PTHR15710">
    <property type="entry name" value="E3 UBIQUITIN-PROTEIN LIGASE PRAJA"/>
    <property type="match status" value="1"/>
</dbReference>
<feature type="compositionally biased region" description="Polar residues" evidence="5">
    <location>
        <begin position="1"/>
        <end position="11"/>
    </location>
</feature>
<dbReference type="GO" id="GO:0008270">
    <property type="term" value="F:zinc ion binding"/>
    <property type="evidence" value="ECO:0007669"/>
    <property type="project" value="UniProtKB-KW"/>
</dbReference>
<organism evidence="7 8">
    <name type="scientific">Maudiozyma saulgeensis</name>
    <dbReference type="NCBI Taxonomy" id="1789683"/>
    <lineage>
        <taxon>Eukaryota</taxon>
        <taxon>Fungi</taxon>
        <taxon>Dikarya</taxon>
        <taxon>Ascomycota</taxon>
        <taxon>Saccharomycotina</taxon>
        <taxon>Saccharomycetes</taxon>
        <taxon>Saccharomycetales</taxon>
        <taxon>Saccharomycetaceae</taxon>
        <taxon>Maudiozyma</taxon>
    </lineage>
</organism>
<dbReference type="PANTHER" id="PTHR15710:SF243">
    <property type="entry name" value="E3 UBIQUITIN-PROTEIN LIGASE PRAJA-2 ISOFORM X1"/>
    <property type="match status" value="1"/>
</dbReference>
<keyword evidence="1" id="KW-0479">Metal-binding</keyword>
<dbReference type="PROSITE" id="PS50089">
    <property type="entry name" value="ZF_RING_2"/>
    <property type="match status" value="1"/>
</dbReference>
<dbReference type="GO" id="GO:0016567">
    <property type="term" value="P:protein ubiquitination"/>
    <property type="evidence" value="ECO:0007669"/>
    <property type="project" value="TreeGrafter"/>
</dbReference>
<dbReference type="AlphaFoldDB" id="A0A1X7R4T2"/>
<keyword evidence="7" id="KW-0436">Ligase</keyword>
<feature type="compositionally biased region" description="Low complexity" evidence="5">
    <location>
        <begin position="617"/>
        <end position="642"/>
    </location>
</feature>